<dbReference type="EMBL" id="JANIBL010000122">
    <property type="protein sequence ID" value="MCQ8119963.1"/>
    <property type="molecule type" value="Genomic_DNA"/>
</dbReference>
<keyword evidence="2 3" id="KW-0143">Chaperone</keyword>
<comment type="similarity">
    <text evidence="3">Belongs to the UreF family.</text>
</comment>
<proteinExistence type="inferred from homology"/>
<comment type="subcellular location">
    <subcellularLocation>
        <location evidence="3">Cytoplasm</location>
    </subcellularLocation>
</comment>
<dbReference type="InterPro" id="IPR002639">
    <property type="entry name" value="UreF"/>
</dbReference>
<keyword evidence="5" id="KW-1185">Reference proteome</keyword>
<keyword evidence="1 3" id="KW-0996">Nickel insertion</keyword>
<gene>
    <name evidence="3" type="primary">ureF</name>
    <name evidence="4" type="ORF">NP589_21310</name>
</gene>
<evidence type="ECO:0000256" key="3">
    <source>
        <dbReference type="HAMAP-Rule" id="MF_01385"/>
    </source>
</evidence>
<dbReference type="InterPro" id="IPR038277">
    <property type="entry name" value="UreF_sf"/>
</dbReference>
<dbReference type="PANTHER" id="PTHR33620">
    <property type="entry name" value="UREASE ACCESSORY PROTEIN F"/>
    <property type="match status" value="1"/>
</dbReference>
<evidence type="ECO:0000313" key="4">
    <source>
        <dbReference type="EMBL" id="MCQ8119963.1"/>
    </source>
</evidence>
<name>A0ABT1TZD4_9GAMM</name>
<accession>A0ABT1TZD4</accession>
<protein>
    <recommendedName>
        <fullName evidence="3">Urease accessory protein UreF</fullName>
    </recommendedName>
</protein>
<comment type="caution">
    <text evidence="4">The sequence shown here is derived from an EMBL/GenBank/DDBJ whole genome shotgun (WGS) entry which is preliminary data.</text>
</comment>
<comment type="subunit">
    <text evidence="3">UreD, UreF and UreG form a complex that acts as a GTP-hydrolysis-dependent molecular chaperone, activating the urease apoprotein by helping to assemble the nickel containing metallocenter of UreC. The UreE protein probably delivers the nickel.</text>
</comment>
<evidence type="ECO:0000256" key="2">
    <source>
        <dbReference type="ARBA" id="ARBA00023186"/>
    </source>
</evidence>
<dbReference type="Pfam" id="PF01730">
    <property type="entry name" value="UreF"/>
    <property type="match status" value="1"/>
</dbReference>
<dbReference type="HAMAP" id="MF_01385">
    <property type="entry name" value="UreF"/>
    <property type="match status" value="1"/>
</dbReference>
<dbReference type="Gene3D" id="1.10.4190.10">
    <property type="entry name" value="Urease accessory protein UreF"/>
    <property type="match status" value="1"/>
</dbReference>
<dbReference type="RefSeq" id="WP_256608772.1">
    <property type="nucleotide sequence ID" value="NZ_JANIBL010000122.1"/>
</dbReference>
<keyword evidence="3" id="KW-0963">Cytoplasm</keyword>
<reference evidence="4 5" key="1">
    <citation type="submission" date="2022-07" db="EMBL/GenBank/DDBJ databases">
        <title>Methylomonas rivi sp. nov., Methylomonas rosea sp. nov., Methylomonas aureus sp. nov. and Methylomonas subterranea sp. nov., four novel methanotrophs isolated from a freshwater creek and the deep terrestrial subsurface.</title>
        <authorList>
            <person name="Abin C."/>
            <person name="Sankaranarayanan K."/>
            <person name="Garner C."/>
            <person name="Sindelar R."/>
            <person name="Kotary K."/>
            <person name="Garner R."/>
            <person name="Barclay S."/>
            <person name="Lawson P."/>
            <person name="Krumholz L."/>
        </authorList>
    </citation>
    <scope>NUCLEOTIDE SEQUENCE [LARGE SCALE GENOMIC DNA]</scope>
    <source>
        <strain evidence="4 5">WSC-7</strain>
    </source>
</reference>
<dbReference type="Proteomes" id="UP001524570">
    <property type="component" value="Unassembled WGS sequence"/>
</dbReference>
<dbReference type="PIRSF" id="PIRSF009467">
    <property type="entry name" value="Ureas_acces_UreF"/>
    <property type="match status" value="1"/>
</dbReference>
<sequence length="224" mass="24714">MVTDLSLLRLLQLVSPGLPIGMYSYSQGLERAVQDGWITSAEQTSDWLHGLLQNGLGLVDAPILARLYDAWHEHGITAVENWSQTLIACRETAELRAEDRQTGQALARLLVNLELPEAEVWLKRPDATLATLFALAAARWQISKADAVTGYLWGWLENQVLCAVKLVPLGQVAGQRLLKNLADELPALVERALNLNDAEIGGSCFGLALASSRHEMQYSRLFRS</sequence>
<organism evidence="4 5">
    <name type="scientific">Methylomonas rosea</name>
    <dbReference type="NCBI Taxonomy" id="2952227"/>
    <lineage>
        <taxon>Bacteria</taxon>
        <taxon>Pseudomonadati</taxon>
        <taxon>Pseudomonadota</taxon>
        <taxon>Gammaproteobacteria</taxon>
        <taxon>Methylococcales</taxon>
        <taxon>Methylococcaceae</taxon>
        <taxon>Methylomonas</taxon>
    </lineage>
</organism>
<comment type="function">
    <text evidence="3">Required for maturation of urease via the functional incorporation of the urease nickel metallocenter.</text>
</comment>
<evidence type="ECO:0000256" key="1">
    <source>
        <dbReference type="ARBA" id="ARBA00022988"/>
    </source>
</evidence>
<evidence type="ECO:0000313" key="5">
    <source>
        <dbReference type="Proteomes" id="UP001524570"/>
    </source>
</evidence>
<dbReference type="PANTHER" id="PTHR33620:SF1">
    <property type="entry name" value="UREASE ACCESSORY PROTEIN F"/>
    <property type="match status" value="1"/>
</dbReference>